<feature type="transmembrane region" description="Helical" evidence="10">
    <location>
        <begin position="143"/>
        <end position="163"/>
    </location>
</feature>
<dbReference type="InterPro" id="IPR002528">
    <property type="entry name" value="MATE_fam"/>
</dbReference>
<comment type="similarity">
    <text evidence="2">Belongs to the multi antimicrobial extrusion (MATE) (TC 2.A.66.1) family. MepA subfamily.</text>
</comment>
<evidence type="ECO:0000256" key="5">
    <source>
        <dbReference type="ARBA" id="ARBA00022475"/>
    </source>
</evidence>
<dbReference type="GO" id="GO:0015297">
    <property type="term" value="F:antiporter activity"/>
    <property type="evidence" value="ECO:0007669"/>
    <property type="project" value="InterPro"/>
</dbReference>
<keyword evidence="12" id="KW-1185">Reference proteome</keyword>
<dbReference type="RefSeq" id="WP_107035032.1">
    <property type="nucleotide sequence ID" value="NZ_PUBV01000002.1"/>
</dbReference>
<evidence type="ECO:0000256" key="4">
    <source>
        <dbReference type="ARBA" id="ARBA00022448"/>
    </source>
</evidence>
<feature type="transmembrane region" description="Helical" evidence="10">
    <location>
        <begin position="201"/>
        <end position="221"/>
    </location>
</feature>
<feature type="transmembrane region" description="Helical" evidence="10">
    <location>
        <begin position="175"/>
        <end position="195"/>
    </location>
</feature>
<feature type="transmembrane region" description="Helical" evidence="10">
    <location>
        <begin position="23"/>
        <end position="43"/>
    </location>
</feature>
<dbReference type="GO" id="GO:0046677">
    <property type="term" value="P:response to antibiotic"/>
    <property type="evidence" value="ECO:0007669"/>
    <property type="project" value="UniProtKB-KW"/>
</dbReference>
<evidence type="ECO:0000256" key="7">
    <source>
        <dbReference type="ARBA" id="ARBA00022989"/>
    </source>
</evidence>
<comment type="subcellular location">
    <subcellularLocation>
        <location evidence="1">Cell membrane</location>
        <topology evidence="1">Multi-pass membrane protein</topology>
    </subcellularLocation>
</comment>
<dbReference type="InterPro" id="IPR048279">
    <property type="entry name" value="MdtK-like"/>
</dbReference>
<protein>
    <recommendedName>
        <fullName evidence="3">Multidrug export protein MepA</fullName>
    </recommendedName>
</protein>
<accession>A0A2V1J1M1</accession>
<dbReference type="CDD" id="cd13143">
    <property type="entry name" value="MATE_MepA_like"/>
    <property type="match status" value="1"/>
</dbReference>
<feature type="transmembrane region" description="Helical" evidence="10">
    <location>
        <begin position="395"/>
        <end position="412"/>
    </location>
</feature>
<feature type="transmembrane region" description="Helical" evidence="10">
    <location>
        <begin position="365"/>
        <end position="386"/>
    </location>
</feature>
<sequence>MEHDTPTEGNLDRLATGSIARLLWRYSLPAVVGMVVTSLYNVIDRIFIGQGVGTEAIAGLAITFPVMNVSTAIGVLIGAGASARVSIMLGASDRRGAQLVLGNALVLIVVNALVYLTLFRIFLDDILLAFGASPATLPYARDFMVCLLPGMMVMNISFSFNNIMRASGYPARAMLTMFIGAGINVILDPIFIFVFDWGIKGAAIATDIAMTCSMIFVMAHFMRRDSTLRFTRGIYRLRWRIIAGIISIGAAPSLVNLAGSAINVIVNTSLYTHGSDNAVAASGIFTTYTSLLVMVVVGLCQGMQPILGYNYGAGLYGRLKRCYWLATGAATAIVTAGCAFGLLWPGLIARAFTTDPTLIAVTSRALSLSLLAFWAVGFQIVATTFFQSIGKAGKSIFLSLTRQVIFLIPLLLTLPDRLGLDGVWLSFPSSDVMATIVTALMITFQLRRLPAAPLPCFAGTKATK</sequence>
<dbReference type="AlphaFoldDB" id="A0A2V1J1M1"/>
<dbReference type="InterPro" id="IPR051327">
    <property type="entry name" value="MATE_MepA_subfamily"/>
</dbReference>
<dbReference type="PANTHER" id="PTHR43823:SF3">
    <property type="entry name" value="MULTIDRUG EXPORT PROTEIN MEPA"/>
    <property type="match status" value="1"/>
</dbReference>
<dbReference type="PANTHER" id="PTHR43823">
    <property type="entry name" value="SPORULATION PROTEIN YKVU"/>
    <property type="match status" value="1"/>
</dbReference>
<keyword evidence="7 10" id="KW-1133">Transmembrane helix</keyword>
<dbReference type="Proteomes" id="UP000244925">
    <property type="component" value="Unassembled WGS sequence"/>
</dbReference>
<gene>
    <name evidence="11" type="ORF">C5O25_01890</name>
</gene>
<dbReference type="GO" id="GO:0005886">
    <property type="term" value="C:plasma membrane"/>
    <property type="evidence" value="ECO:0007669"/>
    <property type="project" value="UniProtKB-SubCell"/>
</dbReference>
<feature type="transmembrane region" description="Helical" evidence="10">
    <location>
        <begin position="322"/>
        <end position="345"/>
    </location>
</feature>
<name>A0A2V1J1M1_9BACT</name>
<comment type="caution">
    <text evidence="11">The sequence shown here is derived from an EMBL/GenBank/DDBJ whole genome shotgun (WGS) entry which is preliminary data.</text>
</comment>
<proteinExistence type="inferred from homology"/>
<feature type="transmembrane region" description="Helical" evidence="10">
    <location>
        <begin position="278"/>
        <end position="301"/>
    </location>
</feature>
<evidence type="ECO:0000313" key="11">
    <source>
        <dbReference type="EMBL" id="PWB09410.1"/>
    </source>
</evidence>
<keyword evidence="5" id="KW-1003">Cell membrane</keyword>
<evidence type="ECO:0000256" key="2">
    <source>
        <dbReference type="ARBA" id="ARBA00008417"/>
    </source>
</evidence>
<dbReference type="PIRSF" id="PIRSF006603">
    <property type="entry name" value="DinF"/>
    <property type="match status" value="1"/>
</dbReference>
<feature type="transmembrane region" description="Helical" evidence="10">
    <location>
        <begin position="100"/>
        <end position="123"/>
    </location>
</feature>
<organism evidence="11 12">
    <name type="scientific">Paramuribaculum intestinale</name>
    <dbReference type="NCBI Taxonomy" id="2094151"/>
    <lineage>
        <taxon>Bacteria</taxon>
        <taxon>Pseudomonadati</taxon>
        <taxon>Bacteroidota</taxon>
        <taxon>Bacteroidia</taxon>
        <taxon>Bacteroidales</taxon>
        <taxon>Muribaculaceae</taxon>
        <taxon>Paramuribaculum</taxon>
    </lineage>
</organism>
<dbReference type="Pfam" id="PF01554">
    <property type="entry name" value="MatE"/>
    <property type="match status" value="2"/>
</dbReference>
<evidence type="ECO:0000313" key="12">
    <source>
        <dbReference type="Proteomes" id="UP000244925"/>
    </source>
</evidence>
<keyword evidence="9" id="KW-0046">Antibiotic resistance</keyword>
<evidence type="ECO:0000256" key="3">
    <source>
        <dbReference type="ARBA" id="ARBA00022106"/>
    </source>
</evidence>
<evidence type="ECO:0000256" key="6">
    <source>
        <dbReference type="ARBA" id="ARBA00022692"/>
    </source>
</evidence>
<dbReference type="NCBIfam" id="TIGR00797">
    <property type="entry name" value="matE"/>
    <property type="match status" value="1"/>
</dbReference>
<keyword evidence="8 10" id="KW-0472">Membrane</keyword>
<feature type="transmembrane region" description="Helical" evidence="10">
    <location>
        <begin position="241"/>
        <end position="266"/>
    </location>
</feature>
<feature type="transmembrane region" description="Helical" evidence="10">
    <location>
        <begin position="424"/>
        <end position="444"/>
    </location>
</feature>
<evidence type="ECO:0000256" key="9">
    <source>
        <dbReference type="ARBA" id="ARBA00023251"/>
    </source>
</evidence>
<evidence type="ECO:0000256" key="1">
    <source>
        <dbReference type="ARBA" id="ARBA00004651"/>
    </source>
</evidence>
<reference evidence="12" key="1">
    <citation type="submission" date="2018-02" db="EMBL/GenBank/DDBJ databases">
        <authorList>
            <person name="Clavel T."/>
            <person name="Strowig T."/>
        </authorList>
    </citation>
    <scope>NUCLEOTIDE SEQUENCE [LARGE SCALE GENOMIC DNA]</scope>
    <source>
        <strain evidence="12">DSM 100764</strain>
    </source>
</reference>
<feature type="transmembrane region" description="Helical" evidence="10">
    <location>
        <begin position="55"/>
        <end position="79"/>
    </location>
</feature>
<dbReference type="GO" id="GO:0042910">
    <property type="term" value="F:xenobiotic transmembrane transporter activity"/>
    <property type="evidence" value="ECO:0007669"/>
    <property type="project" value="InterPro"/>
</dbReference>
<keyword evidence="6 10" id="KW-0812">Transmembrane</keyword>
<keyword evidence="4" id="KW-0813">Transport</keyword>
<dbReference type="InterPro" id="IPR045070">
    <property type="entry name" value="MATE_MepA-like"/>
</dbReference>
<evidence type="ECO:0000256" key="8">
    <source>
        <dbReference type="ARBA" id="ARBA00023136"/>
    </source>
</evidence>
<dbReference type="EMBL" id="PUBV01000002">
    <property type="protein sequence ID" value="PWB09410.1"/>
    <property type="molecule type" value="Genomic_DNA"/>
</dbReference>
<evidence type="ECO:0000256" key="10">
    <source>
        <dbReference type="SAM" id="Phobius"/>
    </source>
</evidence>